<evidence type="ECO:0000313" key="6">
    <source>
        <dbReference type="EMBL" id="SIS04482.1"/>
    </source>
</evidence>
<evidence type="ECO:0000256" key="4">
    <source>
        <dbReference type="PROSITE-ProRule" id="PRU00335"/>
    </source>
</evidence>
<dbReference type="PANTHER" id="PTHR30055">
    <property type="entry name" value="HTH-TYPE TRANSCRIPTIONAL REGULATOR RUTR"/>
    <property type="match status" value="1"/>
</dbReference>
<dbReference type="AlphaFoldDB" id="A0A1N7FVW3"/>
<dbReference type="GO" id="GO:0003700">
    <property type="term" value="F:DNA-binding transcription factor activity"/>
    <property type="evidence" value="ECO:0007669"/>
    <property type="project" value="TreeGrafter"/>
</dbReference>
<name>A0A1N7FVW3_9NOCA</name>
<dbReference type="InterPro" id="IPR036271">
    <property type="entry name" value="Tet_transcr_reg_TetR-rel_C_sf"/>
</dbReference>
<dbReference type="InterPro" id="IPR001647">
    <property type="entry name" value="HTH_TetR"/>
</dbReference>
<proteinExistence type="predicted"/>
<accession>A0A1N7FVW3</accession>
<protein>
    <submittedName>
        <fullName evidence="6">Transcriptional regulator, TetR family</fullName>
    </submittedName>
</protein>
<evidence type="ECO:0000313" key="7">
    <source>
        <dbReference type="Proteomes" id="UP000186218"/>
    </source>
</evidence>
<gene>
    <name evidence="6" type="ORF">SAMN05445060_2337</name>
</gene>
<dbReference type="SUPFAM" id="SSF46689">
    <property type="entry name" value="Homeodomain-like"/>
    <property type="match status" value="1"/>
</dbReference>
<dbReference type="InterPro" id="IPR009057">
    <property type="entry name" value="Homeodomain-like_sf"/>
</dbReference>
<reference evidence="6 7" key="1">
    <citation type="submission" date="2017-01" db="EMBL/GenBank/DDBJ databases">
        <authorList>
            <person name="Mah S.A."/>
            <person name="Swanson W.J."/>
            <person name="Moy G.W."/>
            <person name="Vacquier V.D."/>
        </authorList>
    </citation>
    <scope>NUCLEOTIDE SEQUENCE [LARGE SCALE GENOMIC DNA]</scope>
    <source>
        <strain evidence="6 7">CPCC 203464</strain>
    </source>
</reference>
<dbReference type="PROSITE" id="PS50977">
    <property type="entry name" value="HTH_TETR_2"/>
    <property type="match status" value="1"/>
</dbReference>
<keyword evidence="3" id="KW-0804">Transcription</keyword>
<dbReference type="Pfam" id="PF21597">
    <property type="entry name" value="TetR_C_43"/>
    <property type="match status" value="1"/>
</dbReference>
<dbReference type="PANTHER" id="PTHR30055:SF234">
    <property type="entry name" value="HTH-TYPE TRANSCRIPTIONAL REGULATOR BETI"/>
    <property type="match status" value="1"/>
</dbReference>
<dbReference type="SUPFAM" id="SSF48498">
    <property type="entry name" value="Tetracyclin repressor-like, C-terminal domain"/>
    <property type="match status" value="1"/>
</dbReference>
<dbReference type="GO" id="GO:0000976">
    <property type="term" value="F:transcription cis-regulatory region binding"/>
    <property type="evidence" value="ECO:0007669"/>
    <property type="project" value="TreeGrafter"/>
</dbReference>
<dbReference type="Pfam" id="PF00440">
    <property type="entry name" value="TetR_N"/>
    <property type="match status" value="1"/>
</dbReference>
<dbReference type="Gene3D" id="1.10.357.10">
    <property type="entry name" value="Tetracycline Repressor, domain 2"/>
    <property type="match status" value="1"/>
</dbReference>
<evidence type="ECO:0000259" key="5">
    <source>
        <dbReference type="PROSITE" id="PS50977"/>
    </source>
</evidence>
<dbReference type="InterPro" id="IPR050109">
    <property type="entry name" value="HTH-type_TetR-like_transc_reg"/>
</dbReference>
<sequence length="205" mass="21404">MAADTSAVTARSAGASAPKAACRPTRADAARNYDKLIAAARALYADEGIEVAMEKVAGAAGVGIGTLYRHFPNRTALVEAAFREQATEIVSQGWQLVENGPADAALAGVIESYMRSAATKRGMKEAILAASGGDAPVFLESRENSRKLMEAIVTAGQEQGLFRTDVTAIELQRIAGGLSMACNPDDTPEVNGRLISIVLDGLRPA</sequence>
<keyword evidence="1" id="KW-0805">Transcription regulation</keyword>
<dbReference type="EMBL" id="FTNT01000006">
    <property type="protein sequence ID" value="SIS04482.1"/>
    <property type="molecule type" value="Genomic_DNA"/>
</dbReference>
<evidence type="ECO:0000256" key="1">
    <source>
        <dbReference type="ARBA" id="ARBA00023015"/>
    </source>
</evidence>
<keyword evidence="7" id="KW-1185">Reference proteome</keyword>
<feature type="DNA-binding region" description="H-T-H motif" evidence="4">
    <location>
        <begin position="52"/>
        <end position="71"/>
    </location>
</feature>
<feature type="domain" description="HTH tetR-type" evidence="5">
    <location>
        <begin position="30"/>
        <end position="89"/>
    </location>
</feature>
<keyword evidence="2 4" id="KW-0238">DNA-binding</keyword>
<organism evidence="6 7">
    <name type="scientific">Williamsia sterculiae</name>
    <dbReference type="NCBI Taxonomy" id="1344003"/>
    <lineage>
        <taxon>Bacteria</taxon>
        <taxon>Bacillati</taxon>
        <taxon>Actinomycetota</taxon>
        <taxon>Actinomycetes</taxon>
        <taxon>Mycobacteriales</taxon>
        <taxon>Nocardiaceae</taxon>
        <taxon>Williamsia</taxon>
    </lineage>
</organism>
<evidence type="ECO:0000256" key="2">
    <source>
        <dbReference type="ARBA" id="ARBA00023125"/>
    </source>
</evidence>
<dbReference type="InterPro" id="IPR049445">
    <property type="entry name" value="TetR_SbtR-like_C"/>
</dbReference>
<dbReference type="STRING" id="1344003.SAMN05445060_2337"/>
<dbReference type="PRINTS" id="PR00455">
    <property type="entry name" value="HTHTETR"/>
</dbReference>
<dbReference type="Proteomes" id="UP000186218">
    <property type="component" value="Unassembled WGS sequence"/>
</dbReference>
<evidence type="ECO:0000256" key="3">
    <source>
        <dbReference type="ARBA" id="ARBA00023163"/>
    </source>
</evidence>